<organism evidence="3 4">
    <name type="scientific">Sutterella parvirubra YIT 11816</name>
    <dbReference type="NCBI Taxonomy" id="762967"/>
    <lineage>
        <taxon>Bacteria</taxon>
        <taxon>Pseudomonadati</taxon>
        <taxon>Pseudomonadota</taxon>
        <taxon>Betaproteobacteria</taxon>
        <taxon>Burkholderiales</taxon>
        <taxon>Sutterellaceae</taxon>
        <taxon>Sutterella</taxon>
    </lineage>
</organism>
<dbReference type="CDD" id="cd00158">
    <property type="entry name" value="RHOD"/>
    <property type="match status" value="1"/>
</dbReference>
<dbReference type="PANTHER" id="PTHR44086:SF10">
    <property type="entry name" value="THIOSULFATE SULFURTRANSFERASE_RHODANESE-LIKE DOMAIN-CONTAINING PROTEIN 3"/>
    <property type="match status" value="1"/>
</dbReference>
<dbReference type="Proteomes" id="UP000004956">
    <property type="component" value="Unassembled WGS sequence"/>
</dbReference>
<name>H3KDT2_9BURK</name>
<dbReference type="PANTHER" id="PTHR44086">
    <property type="entry name" value="THIOSULFATE SULFURTRANSFERASE RDL2, MITOCHONDRIAL-RELATED"/>
    <property type="match status" value="1"/>
</dbReference>
<evidence type="ECO:0000259" key="2">
    <source>
        <dbReference type="PROSITE" id="PS50206"/>
    </source>
</evidence>
<dbReference type="STRING" id="762967.HMPREF9440_00893"/>
<accession>H3KDT2</accession>
<dbReference type="OrthoDB" id="9789585at2"/>
<evidence type="ECO:0000313" key="4">
    <source>
        <dbReference type="Proteomes" id="UP000004956"/>
    </source>
</evidence>
<gene>
    <name evidence="3" type="ORF">HMPREF9440_00893</name>
</gene>
<dbReference type="GO" id="GO:0004792">
    <property type="term" value="F:thiosulfate-cyanide sulfurtransferase activity"/>
    <property type="evidence" value="ECO:0007669"/>
    <property type="project" value="TreeGrafter"/>
</dbReference>
<dbReference type="Pfam" id="PF00581">
    <property type="entry name" value="Rhodanese"/>
    <property type="match status" value="1"/>
</dbReference>
<comment type="caution">
    <text evidence="3">The sequence shown here is derived from an EMBL/GenBank/DDBJ whole genome shotgun (WGS) entry which is preliminary data.</text>
</comment>
<dbReference type="InterPro" id="IPR001763">
    <property type="entry name" value="Rhodanese-like_dom"/>
</dbReference>
<dbReference type="RefSeq" id="WP_008541615.1">
    <property type="nucleotide sequence ID" value="NZ_JH604928.1"/>
</dbReference>
<dbReference type="HOGENOM" id="CLU_089574_1_0_4"/>
<dbReference type="EMBL" id="AFBQ01000120">
    <property type="protein sequence ID" value="EHY31738.1"/>
    <property type="molecule type" value="Genomic_DNA"/>
</dbReference>
<sequence>MRLRHAALALTLATGLLVGQAHALEPVNPQPATPLTYSNPAYHKITPQVAKKMMEEGNVVILDVRNPDEIQAEGKIKGSVNVPLGELRPGVKLQAAPDLNQKILVHCRSGVRAEKASQILIETGYKDVYNFYGTMQWPYELVK</sequence>
<dbReference type="InterPro" id="IPR036873">
    <property type="entry name" value="Rhodanese-like_dom_sf"/>
</dbReference>
<dbReference type="Gene3D" id="3.40.250.10">
    <property type="entry name" value="Rhodanese-like domain"/>
    <property type="match status" value="1"/>
</dbReference>
<protein>
    <submittedName>
        <fullName evidence="3">Rhodanese-like protein</fullName>
    </submittedName>
</protein>
<dbReference type="AlphaFoldDB" id="H3KDT2"/>
<evidence type="ECO:0000313" key="3">
    <source>
        <dbReference type="EMBL" id="EHY31738.1"/>
    </source>
</evidence>
<dbReference type="SUPFAM" id="SSF52821">
    <property type="entry name" value="Rhodanese/Cell cycle control phosphatase"/>
    <property type="match status" value="1"/>
</dbReference>
<dbReference type="PATRIC" id="fig|762967.3.peg.711"/>
<dbReference type="SMART" id="SM00450">
    <property type="entry name" value="RHOD"/>
    <property type="match status" value="1"/>
</dbReference>
<proteinExistence type="predicted"/>
<dbReference type="PROSITE" id="PS50206">
    <property type="entry name" value="RHODANESE_3"/>
    <property type="match status" value="1"/>
</dbReference>
<keyword evidence="1" id="KW-0732">Signal</keyword>
<feature type="domain" description="Rhodanese" evidence="2">
    <location>
        <begin position="55"/>
        <end position="143"/>
    </location>
</feature>
<feature type="signal peptide" evidence="1">
    <location>
        <begin position="1"/>
        <end position="23"/>
    </location>
</feature>
<feature type="chain" id="PRO_5003588091" evidence="1">
    <location>
        <begin position="24"/>
        <end position="143"/>
    </location>
</feature>
<reference evidence="3 4" key="1">
    <citation type="submission" date="2011-11" db="EMBL/GenBank/DDBJ databases">
        <authorList>
            <person name="Weinstock G."/>
            <person name="Sodergren E."/>
            <person name="Clifton S."/>
            <person name="Fulton L."/>
            <person name="Fulton B."/>
            <person name="Courtney L."/>
            <person name="Fronick C."/>
            <person name="Harrison M."/>
            <person name="Strong C."/>
            <person name="Farmer C."/>
            <person name="Delahaunty K."/>
            <person name="Markovic C."/>
            <person name="Hall O."/>
            <person name="Minx P."/>
            <person name="Tomlinson C."/>
            <person name="Mitreva M."/>
            <person name="Hou S."/>
            <person name="Chen J."/>
            <person name="Wollam A."/>
            <person name="Pepin K.H."/>
            <person name="Johnson M."/>
            <person name="Bhonagiri V."/>
            <person name="Zhang X."/>
            <person name="Suruliraj S."/>
            <person name="Warren W."/>
            <person name="Chinwalla A."/>
            <person name="Mardis E.R."/>
            <person name="Wilson R.K."/>
        </authorList>
    </citation>
    <scope>NUCLEOTIDE SEQUENCE [LARGE SCALE GENOMIC DNA]</scope>
    <source>
        <strain evidence="3 4">YIT 11816</strain>
    </source>
</reference>
<keyword evidence="4" id="KW-1185">Reference proteome</keyword>
<evidence type="ECO:0000256" key="1">
    <source>
        <dbReference type="SAM" id="SignalP"/>
    </source>
</evidence>